<dbReference type="AlphaFoldDB" id="A0A0C9Q7I1"/>
<accession>A0A0C9Q7I1</accession>
<sequence length="466" mass="54432">MKQKTDWSGVRRWLTIIVDVALFNFSMWFSFYVRFWPQIPDRNFYTYERSAVYISALFLLVNFLIGVYVYYNRRISDIVFNTVLGQGVTVLGLTMITFIGRWFAFPRTILAISFLVSVVVLAVYRVAVYYLYVHFTADKHVAVVSYKEELPSILENFDSAKNNKHKVTYVITDHFVENTKKILDKVDIFYLTTSLSDDQRRTIIDMVIKREKHIMLPSTFDNLLMLRPNMMNFEDESIMGISEFRITAEDAAVKRFFDILVALLLLVVTSPLMLITAILVKATSRGPVIYKQTRITLNQREFKIYKFRTMKADAEAKTGPELAKDHDPRITSVGKYLRKFRLDELPQIFNVLKGDMSVVGPRPERPFFVNQFNREDPHYYLRHNVRAGITGYAQVYGKYASDYHSKLKFDLLYIKAYSVFLDFRILLQTVKILFDKVSSQGLDEDQTPQMAKLHEIVVDQDIKHLD</sequence>
<dbReference type="PANTHER" id="PTHR30576">
    <property type="entry name" value="COLANIC BIOSYNTHESIS UDP-GLUCOSE LIPID CARRIER TRANSFERASE"/>
    <property type="match status" value="1"/>
</dbReference>
<evidence type="ECO:0000256" key="5">
    <source>
        <dbReference type="ARBA" id="ARBA00022989"/>
    </source>
</evidence>
<dbReference type="PANTHER" id="PTHR30576:SF0">
    <property type="entry name" value="UNDECAPRENYL-PHOSPHATE N-ACETYLGALACTOSAMINYL 1-PHOSPHATE TRANSFERASE-RELATED"/>
    <property type="match status" value="1"/>
</dbReference>
<feature type="transmembrane region" description="Helical" evidence="7">
    <location>
        <begin position="12"/>
        <end position="31"/>
    </location>
</feature>
<comment type="similarity">
    <text evidence="2">Belongs to the bacterial sugar transferase family.</text>
</comment>
<evidence type="ECO:0000256" key="3">
    <source>
        <dbReference type="ARBA" id="ARBA00022679"/>
    </source>
</evidence>
<evidence type="ECO:0000259" key="8">
    <source>
        <dbReference type="Pfam" id="PF02397"/>
    </source>
</evidence>
<protein>
    <submittedName>
        <fullName evidence="9">Undecaprenyl-phosphate galactosephosphotransferase</fullName>
    </submittedName>
</protein>
<evidence type="ECO:0000313" key="10">
    <source>
        <dbReference type="Proteomes" id="UP000032552"/>
    </source>
</evidence>
<comment type="subcellular location">
    <subcellularLocation>
        <location evidence="1">Membrane</location>
        <topology evidence="1">Multi-pass membrane protein</topology>
    </subcellularLocation>
</comment>
<dbReference type="GO" id="GO:0016780">
    <property type="term" value="F:phosphotransferase activity, for other substituted phosphate groups"/>
    <property type="evidence" value="ECO:0007669"/>
    <property type="project" value="TreeGrafter"/>
</dbReference>
<comment type="caution">
    <text evidence="9">The sequence shown here is derived from an EMBL/GenBank/DDBJ whole genome shotgun (WGS) entry which is preliminary data.</text>
</comment>
<reference evidence="10" key="1">
    <citation type="submission" date="2014-05" db="EMBL/GenBank/DDBJ databases">
        <title>Whole genome sequencing of Lactobacillus casei NRIC0644.</title>
        <authorList>
            <person name="Atarashi H."/>
            <person name="Yoshida Y."/>
            <person name="Fujimura S."/>
            <person name="Tanaka N."/>
            <person name="Shiwa Y."/>
            <person name="Yoshikawa H."/>
            <person name="Okada S."/>
            <person name="Nakagawa J."/>
        </authorList>
    </citation>
    <scope>NUCLEOTIDE SEQUENCE [LARGE SCALE GENOMIC DNA]</scope>
    <source>
        <strain evidence="10">NRIC0644</strain>
    </source>
</reference>
<feature type="transmembrane region" description="Helical" evidence="7">
    <location>
        <begin position="109"/>
        <end position="132"/>
    </location>
</feature>
<evidence type="ECO:0000256" key="6">
    <source>
        <dbReference type="ARBA" id="ARBA00023136"/>
    </source>
</evidence>
<dbReference type="GO" id="GO:0016020">
    <property type="term" value="C:membrane"/>
    <property type="evidence" value="ECO:0007669"/>
    <property type="project" value="UniProtKB-SubCell"/>
</dbReference>
<evidence type="ECO:0000256" key="2">
    <source>
        <dbReference type="ARBA" id="ARBA00006464"/>
    </source>
</evidence>
<evidence type="ECO:0000256" key="1">
    <source>
        <dbReference type="ARBA" id="ARBA00004141"/>
    </source>
</evidence>
<feature type="domain" description="Bacterial sugar transferase" evidence="8">
    <location>
        <begin position="254"/>
        <end position="434"/>
    </location>
</feature>
<dbReference type="InterPro" id="IPR003362">
    <property type="entry name" value="Bact_transf"/>
</dbReference>
<feature type="transmembrane region" description="Helical" evidence="7">
    <location>
        <begin position="51"/>
        <end position="71"/>
    </location>
</feature>
<keyword evidence="6 7" id="KW-0472">Membrane</keyword>
<evidence type="ECO:0000256" key="4">
    <source>
        <dbReference type="ARBA" id="ARBA00022692"/>
    </source>
</evidence>
<gene>
    <name evidence="9" type="ORF">LC0644_0366</name>
</gene>
<dbReference type="Proteomes" id="UP000032552">
    <property type="component" value="Unassembled WGS sequence"/>
</dbReference>
<keyword evidence="3 9" id="KW-0808">Transferase</keyword>
<dbReference type="InterPro" id="IPR017475">
    <property type="entry name" value="EPS_sugar_tfrase"/>
</dbReference>
<dbReference type="EMBL" id="BAYM01000020">
    <property type="protein sequence ID" value="GAN35777.1"/>
    <property type="molecule type" value="Genomic_DNA"/>
</dbReference>
<name>A0A0C9Q7I1_LACPA</name>
<keyword evidence="5 7" id="KW-1133">Transmembrane helix</keyword>
<keyword evidence="4 7" id="KW-0812">Transmembrane</keyword>
<dbReference type="Pfam" id="PF02397">
    <property type="entry name" value="Bac_transf"/>
    <property type="match status" value="1"/>
</dbReference>
<feature type="transmembrane region" description="Helical" evidence="7">
    <location>
        <begin position="259"/>
        <end position="280"/>
    </location>
</feature>
<evidence type="ECO:0000313" key="9">
    <source>
        <dbReference type="EMBL" id="GAN35777.1"/>
    </source>
</evidence>
<feature type="transmembrane region" description="Helical" evidence="7">
    <location>
        <begin position="78"/>
        <end position="103"/>
    </location>
</feature>
<dbReference type="NCBIfam" id="TIGR03025">
    <property type="entry name" value="EPS_sugtrans"/>
    <property type="match status" value="1"/>
</dbReference>
<evidence type="ECO:0000256" key="7">
    <source>
        <dbReference type="SAM" id="Phobius"/>
    </source>
</evidence>
<dbReference type="RefSeq" id="WP_003606283.1">
    <property type="nucleotide sequence ID" value="NZ_BAYM01000020.1"/>
</dbReference>
<proteinExistence type="inferred from homology"/>
<organism evidence="9 10">
    <name type="scientific">Lacticaseibacillus paracasei NRIC 0644</name>
    <dbReference type="NCBI Taxonomy" id="1435038"/>
    <lineage>
        <taxon>Bacteria</taxon>
        <taxon>Bacillati</taxon>
        <taxon>Bacillota</taxon>
        <taxon>Bacilli</taxon>
        <taxon>Lactobacillales</taxon>
        <taxon>Lactobacillaceae</taxon>
        <taxon>Lacticaseibacillus</taxon>
    </lineage>
</organism>